<dbReference type="GO" id="GO:0000076">
    <property type="term" value="P:DNA replication checkpoint signaling"/>
    <property type="evidence" value="ECO:0000318"/>
    <property type="project" value="GO_Central"/>
</dbReference>
<evidence type="ECO:0000256" key="4">
    <source>
        <dbReference type="ARBA" id="ARBA00023242"/>
    </source>
</evidence>
<dbReference type="RefSeq" id="XP_002108620.1">
    <property type="nucleotide sequence ID" value="XM_002108584.1"/>
</dbReference>
<dbReference type="PhylomeDB" id="B3RKP6"/>
<feature type="domain" description="Chromosome segregation in meiosis protein 3" evidence="8">
    <location>
        <begin position="50"/>
        <end position="129"/>
    </location>
</feature>
<sequence>MNEQPMPINDEETLFDGNIPSTANGLQDEKEIQAIENGLKRKVIRQPRPKLDSDRLTSERGLRALHQQFNKLHFKKKKDYHNNLITILRIYEHWAHRLYPKLPFVDVVHKVENLGSKKAVQYALSLIRLGQNDHYFQQDIDDNDNGDFNNDVQEYQQDTSTRKLSETNDLELTLSDDTNNKENEYSNKS</sequence>
<dbReference type="AlphaFoldDB" id="B3RKP6"/>
<dbReference type="GO" id="GO:0031297">
    <property type="term" value="P:replication fork processing"/>
    <property type="evidence" value="ECO:0007669"/>
    <property type="project" value="UniProtKB-UniRule"/>
</dbReference>
<dbReference type="GO" id="GO:0006974">
    <property type="term" value="P:DNA damage response"/>
    <property type="evidence" value="ECO:0007669"/>
    <property type="project" value="UniProtKB-KW"/>
</dbReference>
<feature type="region of interest" description="Disordered" evidence="7">
    <location>
        <begin position="138"/>
        <end position="189"/>
    </location>
</feature>
<dbReference type="PANTHER" id="PTHR13220:SF11">
    <property type="entry name" value="TIMELESS-INTERACTING PROTEIN"/>
    <property type="match status" value="1"/>
</dbReference>
<dbReference type="KEGG" id="tad:TRIADDRAFT_51712"/>
<accession>B3RKP6</accession>
<dbReference type="CTD" id="6749033"/>
<keyword evidence="3 6" id="KW-0227">DNA damage</keyword>
<evidence type="ECO:0000313" key="9">
    <source>
        <dbReference type="EMBL" id="EDV29418.1"/>
    </source>
</evidence>
<proteinExistence type="inferred from homology"/>
<reference evidence="9 10" key="1">
    <citation type="journal article" date="2008" name="Nature">
        <title>The Trichoplax genome and the nature of placozoans.</title>
        <authorList>
            <person name="Srivastava M."/>
            <person name="Begovic E."/>
            <person name="Chapman J."/>
            <person name="Putnam N.H."/>
            <person name="Hellsten U."/>
            <person name="Kawashima T."/>
            <person name="Kuo A."/>
            <person name="Mitros T."/>
            <person name="Salamov A."/>
            <person name="Carpenter M.L."/>
            <person name="Signorovitch A.Y."/>
            <person name="Moreno M.A."/>
            <person name="Kamm K."/>
            <person name="Grimwood J."/>
            <person name="Schmutz J."/>
            <person name="Shapiro H."/>
            <person name="Grigoriev I.V."/>
            <person name="Buss L.W."/>
            <person name="Schierwater B."/>
            <person name="Dellaporta S.L."/>
            <person name="Rokhsar D.S."/>
        </authorList>
    </citation>
    <scope>NUCLEOTIDE SEQUENCE [LARGE SCALE GENOMIC DNA]</scope>
    <source>
        <strain evidence="9 10">Grell-BS-1999</strain>
    </source>
</reference>
<keyword evidence="10" id="KW-1185">Reference proteome</keyword>
<evidence type="ECO:0000256" key="3">
    <source>
        <dbReference type="ARBA" id="ARBA00022763"/>
    </source>
</evidence>
<evidence type="ECO:0000256" key="7">
    <source>
        <dbReference type="SAM" id="MobiDB-lite"/>
    </source>
</evidence>
<dbReference type="InterPro" id="IPR012923">
    <property type="entry name" value="Csm3"/>
</dbReference>
<comment type="subcellular location">
    <subcellularLocation>
        <location evidence="1 6">Nucleus</location>
    </subcellularLocation>
</comment>
<dbReference type="InterPro" id="IPR040038">
    <property type="entry name" value="TIPIN/Csm3/Swi3"/>
</dbReference>
<dbReference type="InParanoid" id="B3RKP6"/>
<dbReference type="STRING" id="10228.B3RKP6"/>
<gene>
    <name evidence="9" type="ORF">TRIADDRAFT_51712</name>
</gene>
<protein>
    <recommendedName>
        <fullName evidence="6">TIMELESS-interacting protein</fullName>
    </recommendedName>
</protein>
<dbReference type="GeneID" id="6749033"/>
<name>B3RKP6_TRIAD</name>
<feature type="compositionally biased region" description="Basic and acidic residues" evidence="7">
    <location>
        <begin position="178"/>
        <end position="189"/>
    </location>
</feature>
<dbReference type="PANTHER" id="PTHR13220">
    <property type="entry name" value="TIMELESS INTERACTING-RELATED"/>
    <property type="match status" value="1"/>
</dbReference>
<comment type="similarity">
    <text evidence="2 6">Belongs to the CSM3 family.</text>
</comment>
<evidence type="ECO:0000256" key="6">
    <source>
        <dbReference type="RuleBase" id="RU366049"/>
    </source>
</evidence>
<dbReference type="eggNOG" id="KOG3004">
    <property type="taxonomic scope" value="Eukaryota"/>
</dbReference>
<evidence type="ECO:0000256" key="5">
    <source>
        <dbReference type="ARBA" id="ARBA00023306"/>
    </source>
</evidence>
<dbReference type="GO" id="GO:0031298">
    <property type="term" value="C:replication fork protection complex"/>
    <property type="evidence" value="ECO:0000318"/>
    <property type="project" value="GO_Central"/>
</dbReference>
<keyword evidence="4 6" id="KW-0539">Nucleus</keyword>
<dbReference type="OMA" id="GWINEIS"/>
<keyword evidence="5 6" id="KW-0131">Cell cycle</keyword>
<dbReference type="EMBL" id="DS985241">
    <property type="protein sequence ID" value="EDV29418.1"/>
    <property type="molecule type" value="Genomic_DNA"/>
</dbReference>
<dbReference type="HOGENOM" id="CLU_1436155_0_0_1"/>
<organism evidence="9 10">
    <name type="scientific">Trichoplax adhaerens</name>
    <name type="common">Trichoplax reptans</name>
    <dbReference type="NCBI Taxonomy" id="10228"/>
    <lineage>
        <taxon>Eukaryota</taxon>
        <taxon>Metazoa</taxon>
        <taxon>Placozoa</taxon>
        <taxon>Uniplacotomia</taxon>
        <taxon>Trichoplacea</taxon>
        <taxon>Trichoplacidae</taxon>
        <taxon>Trichoplax</taxon>
    </lineage>
</organism>
<dbReference type="GO" id="GO:0003677">
    <property type="term" value="F:DNA binding"/>
    <property type="evidence" value="ECO:0000318"/>
    <property type="project" value="GO_Central"/>
</dbReference>
<dbReference type="OrthoDB" id="437078at2759"/>
<dbReference type="Pfam" id="PF07962">
    <property type="entry name" value="Swi3"/>
    <property type="match status" value="1"/>
</dbReference>
<dbReference type="Proteomes" id="UP000009022">
    <property type="component" value="Unassembled WGS sequence"/>
</dbReference>
<evidence type="ECO:0000256" key="1">
    <source>
        <dbReference type="ARBA" id="ARBA00004123"/>
    </source>
</evidence>
<comment type="function">
    <text evidence="6">Plays an important role in the control of DNA replication and the maintenance of replication fork stability.</text>
</comment>
<dbReference type="GO" id="GO:0043111">
    <property type="term" value="P:replication fork arrest"/>
    <property type="evidence" value="ECO:0000318"/>
    <property type="project" value="GO_Central"/>
</dbReference>
<evidence type="ECO:0000313" key="10">
    <source>
        <dbReference type="Proteomes" id="UP000009022"/>
    </source>
</evidence>
<evidence type="ECO:0000256" key="2">
    <source>
        <dbReference type="ARBA" id="ARBA00006075"/>
    </source>
</evidence>
<evidence type="ECO:0000259" key="8">
    <source>
        <dbReference type="Pfam" id="PF07962"/>
    </source>
</evidence>